<keyword evidence="1" id="KW-1133">Transmembrane helix</keyword>
<proteinExistence type="predicted"/>
<comment type="caution">
    <text evidence="2">The sequence shown here is derived from an EMBL/GenBank/DDBJ whole genome shotgun (WGS) entry which is preliminary data.</text>
</comment>
<keyword evidence="1" id="KW-0812">Transmembrane</keyword>
<accession>A0ABW1ZIE9</accession>
<organism evidence="2 3">
    <name type="scientific">Deinococcus multiflagellatus</name>
    <dbReference type="NCBI Taxonomy" id="1656887"/>
    <lineage>
        <taxon>Bacteria</taxon>
        <taxon>Thermotogati</taxon>
        <taxon>Deinococcota</taxon>
        <taxon>Deinococci</taxon>
        <taxon>Deinococcales</taxon>
        <taxon>Deinococcaceae</taxon>
        <taxon>Deinococcus</taxon>
    </lineage>
</organism>
<sequence length="76" mass="8230">MFVLPFAGLLFAGTLLGAARLGTKLDPGLTLPARVDFQRTALVALALGLLVSAVRQIIDWVLRVRARRRRPVPLPG</sequence>
<gene>
    <name evidence="2" type="ORF">ACFP90_07415</name>
</gene>
<feature type="transmembrane region" description="Helical" evidence="1">
    <location>
        <begin position="42"/>
        <end position="62"/>
    </location>
</feature>
<keyword evidence="1" id="KW-0472">Membrane</keyword>
<dbReference type="RefSeq" id="WP_380055111.1">
    <property type="nucleotide sequence ID" value="NZ_JBHSWB010000001.1"/>
</dbReference>
<evidence type="ECO:0000313" key="2">
    <source>
        <dbReference type="EMBL" id="MFC6660203.1"/>
    </source>
</evidence>
<reference evidence="3" key="1">
    <citation type="journal article" date="2019" name="Int. J. Syst. Evol. Microbiol.">
        <title>The Global Catalogue of Microorganisms (GCM) 10K type strain sequencing project: providing services to taxonomists for standard genome sequencing and annotation.</title>
        <authorList>
            <consortium name="The Broad Institute Genomics Platform"/>
            <consortium name="The Broad Institute Genome Sequencing Center for Infectious Disease"/>
            <person name="Wu L."/>
            <person name="Ma J."/>
        </authorList>
    </citation>
    <scope>NUCLEOTIDE SEQUENCE [LARGE SCALE GENOMIC DNA]</scope>
    <source>
        <strain evidence="3">CCUG 63830</strain>
    </source>
</reference>
<keyword evidence="3" id="KW-1185">Reference proteome</keyword>
<dbReference type="Proteomes" id="UP001596317">
    <property type="component" value="Unassembled WGS sequence"/>
</dbReference>
<name>A0ABW1ZIE9_9DEIO</name>
<protein>
    <submittedName>
        <fullName evidence="2">Uncharacterized protein</fullName>
    </submittedName>
</protein>
<evidence type="ECO:0000313" key="3">
    <source>
        <dbReference type="Proteomes" id="UP001596317"/>
    </source>
</evidence>
<evidence type="ECO:0000256" key="1">
    <source>
        <dbReference type="SAM" id="Phobius"/>
    </source>
</evidence>
<dbReference type="EMBL" id="JBHSWB010000001">
    <property type="protein sequence ID" value="MFC6660203.1"/>
    <property type="molecule type" value="Genomic_DNA"/>
</dbReference>